<feature type="compositionally biased region" description="Acidic residues" evidence="1">
    <location>
        <begin position="74"/>
        <end position="84"/>
    </location>
</feature>
<dbReference type="Proteomes" id="UP001153269">
    <property type="component" value="Unassembled WGS sequence"/>
</dbReference>
<feature type="compositionally biased region" description="Basic and acidic residues" evidence="1">
    <location>
        <begin position="1"/>
        <end position="15"/>
    </location>
</feature>
<evidence type="ECO:0000313" key="2">
    <source>
        <dbReference type="EMBL" id="CAB1435179.1"/>
    </source>
</evidence>
<reference evidence="2" key="1">
    <citation type="submission" date="2020-03" db="EMBL/GenBank/DDBJ databases">
        <authorList>
            <person name="Weist P."/>
        </authorList>
    </citation>
    <scope>NUCLEOTIDE SEQUENCE</scope>
</reference>
<name>A0A9N7UR05_PLEPL</name>
<proteinExistence type="predicted"/>
<dbReference type="EMBL" id="CADEAL010001744">
    <property type="protein sequence ID" value="CAB1435179.1"/>
    <property type="molecule type" value="Genomic_DNA"/>
</dbReference>
<comment type="caution">
    <text evidence="2">The sequence shown here is derived from an EMBL/GenBank/DDBJ whole genome shotgun (WGS) entry which is preliminary data.</text>
</comment>
<sequence length="101" mass="11284">MVYLSHEDETKRDSQTYRGFPGSAWAGQQADRKEKKESDTVSPGSRSWLSLQIGRHGDSGYSDTTDTEKGNGGNEDEDEDEEERSWDLGHNSLSLSLRGCQ</sequence>
<protein>
    <submittedName>
        <fullName evidence="2">Uncharacterized protein</fullName>
    </submittedName>
</protein>
<feature type="compositionally biased region" description="Polar residues" evidence="1">
    <location>
        <begin position="40"/>
        <end position="50"/>
    </location>
</feature>
<evidence type="ECO:0000313" key="3">
    <source>
        <dbReference type="Proteomes" id="UP001153269"/>
    </source>
</evidence>
<organism evidence="2 3">
    <name type="scientific">Pleuronectes platessa</name>
    <name type="common">European plaice</name>
    <dbReference type="NCBI Taxonomy" id="8262"/>
    <lineage>
        <taxon>Eukaryota</taxon>
        <taxon>Metazoa</taxon>
        <taxon>Chordata</taxon>
        <taxon>Craniata</taxon>
        <taxon>Vertebrata</taxon>
        <taxon>Euteleostomi</taxon>
        <taxon>Actinopterygii</taxon>
        <taxon>Neopterygii</taxon>
        <taxon>Teleostei</taxon>
        <taxon>Neoteleostei</taxon>
        <taxon>Acanthomorphata</taxon>
        <taxon>Carangaria</taxon>
        <taxon>Pleuronectiformes</taxon>
        <taxon>Pleuronectoidei</taxon>
        <taxon>Pleuronectidae</taxon>
        <taxon>Pleuronectes</taxon>
    </lineage>
</organism>
<gene>
    <name evidence="2" type="ORF">PLEPLA_LOCUS23271</name>
</gene>
<dbReference type="AlphaFoldDB" id="A0A9N7UR05"/>
<feature type="region of interest" description="Disordered" evidence="1">
    <location>
        <begin position="1"/>
        <end position="101"/>
    </location>
</feature>
<feature type="compositionally biased region" description="Basic and acidic residues" evidence="1">
    <location>
        <begin position="30"/>
        <end position="39"/>
    </location>
</feature>
<evidence type="ECO:0000256" key="1">
    <source>
        <dbReference type="SAM" id="MobiDB-lite"/>
    </source>
</evidence>
<accession>A0A9N7UR05</accession>
<keyword evidence="3" id="KW-1185">Reference proteome</keyword>